<dbReference type="RefSeq" id="WP_206103485.1">
    <property type="nucleotide sequence ID" value="NZ_CP070969.1"/>
</dbReference>
<name>A0ABX7LD49_9BACL</name>
<gene>
    <name evidence="3" type="ORF">JRJ22_04865</name>
</gene>
<feature type="region of interest" description="Disordered" evidence="1">
    <location>
        <begin position="36"/>
        <end position="59"/>
    </location>
</feature>
<feature type="chain" id="PRO_5045776800" description="Lipoprotein" evidence="2">
    <location>
        <begin position="20"/>
        <end position="209"/>
    </location>
</feature>
<evidence type="ECO:0000313" key="4">
    <source>
        <dbReference type="Proteomes" id="UP000663452"/>
    </source>
</evidence>
<proteinExistence type="predicted"/>
<reference evidence="3 4" key="1">
    <citation type="submission" date="2021-02" db="EMBL/GenBank/DDBJ databases">
        <title>Paenibacillus tianjinensis sp. nov.</title>
        <authorList>
            <person name="Liu H."/>
        </authorList>
    </citation>
    <scope>NUCLEOTIDE SEQUENCE [LARGE SCALE GENOMIC DNA]</scope>
    <source>
        <strain evidence="3 4">TB2019</strain>
    </source>
</reference>
<evidence type="ECO:0000256" key="1">
    <source>
        <dbReference type="SAM" id="MobiDB-lite"/>
    </source>
</evidence>
<evidence type="ECO:0000256" key="2">
    <source>
        <dbReference type="SAM" id="SignalP"/>
    </source>
</evidence>
<dbReference type="EMBL" id="CP070969">
    <property type="protein sequence ID" value="QSF45967.1"/>
    <property type="molecule type" value="Genomic_DNA"/>
</dbReference>
<accession>A0ABX7LD49</accession>
<sequence>MRRLLTLAFNLSLSFAILSGCTATQQENLTEQLPETVPYPETTPAEATEPAPATQPDPKSDYAISLKGTLLSLHDSHDEVDLPALLGTPLTKKTYTLQNADTLTGSFLQEVTFPGLEVQLFSPKQDGKSFWIMNMRITDPAYVTSKGLRVGMRLKDLKTVYPDIQANNGNDADPENSTYEIGSQETYDYARYEMKEGVIREIYLHHDIP</sequence>
<dbReference type="Proteomes" id="UP000663452">
    <property type="component" value="Chromosome"/>
</dbReference>
<feature type="compositionally biased region" description="Low complexity" evidence="1">
    <location>
        <begin position="36"/>
        <end position="57"/>
    </location>
</feature>
<keyword evidence="4" id="KW-1185">Reference proteome</keyword>
<dbReference type="PROSITE" id="PS51257">
    <property type="entry name" value="PROKAR_LIPOPROTEIN"/>
    <property type="match status" value="1"/>
</dbReference>
<evidence type="ECO:0008006" key="5">
    <source>
        <dbReference type="Google" id="ProtNLM"/>
    </source>
</evidence>
<feature type="signal peptide" evidence="2">
    <location>
        <begin position="1"/>
        <end position="19"/>
    </location>
</feature>
<protein>
    <recommendedName>
        <fullName evidence="5">Lipoprotein</fullName>
    </recommendedName>
</protein>
<keyword evidence="2" id="KW-0732">Signal</keyword>
<organism evidence="3 4">
    <name type="scientific">Paenibacillus tianjinensis</name>
    <dbReference type="NCBI Taxonomy" id="2810347"/>
    <lineage>
        <taxon>Bacteria</taxon>
        <taxon>Bacillati</taxon>
        <taxon>Bacillota</taxon>
        <taxon>Bacilli</taxon>
        <taxon>Bacillales</taxon>
        <taxon>Paenibacillaceae</taxon>
        <taxon>Paenibacillus</taxon>
    </lineage>
</organism>
<evidence type="ECO:0000313" key="3">
    <source>
        <dbReference type="EMBL" id="QSF45967.1"/>
    </source>
</evidence>